<dbReference type="Proteomes" id="UP000315439">
    <property type="component" value="Unassembled WGS sequence"/>
</dbReference>
<keyword evidence="5" id="KW-1185">Reference proteome</keyword>
<dbReference type="Pfam" id="PF00583">
    <property type="entry name" value="Acetyltransf_1"/>
    <property type="match status" value="1"/>
</dbReference>
<feature type="domain" description="N-acetyltransferase" evidence="3">
    <location>
        <begin position="21"/>
        <end position="182"/>
    </location>
</feature>
<sequence length="192" mass="21459">MTAPQTLADAISSISHISTAVTFRHATTSDSKVIAQLVNSAYRGDSSRAGWTTEADLLEGTRITAERVEELIEVQNSLILLCLKDHNIVGCVHLQRNKDGCYLGMFVVKPELQGSGIGKTFLQAAESLVQNLWDIKKIWMTVIDIRTELIAFYERRGYCRTGKTKPFQSEQGNEVSLVDNLQFEELEKILPL</sequence>
<organism evidence="4 5">
    <name type="scientific">Aliikangiella coralliicola</name>
    <dbReference type="NCBI Taxonomy" id="2592383"/>
    <lineage>
        <taxon>Bacteria</taxon>
        <taxon>Pseudomonadati</taxon>
        <taxon>Pseudomonadota</taxon>
        <taxon>Gammaproteobacteria</taxon>
        <taxon>Oceanospirillales</taxon>
        <taxon>Pleioneaceae</taxon>
        <taxon>Aliikangiella</taxon>
    </lineage>
</organism>
<dbReference type="PANTHER" id="PTHR43877">
    <property type="entry name" value="AMINOALKYLPHOSPHONATE N-ACETYLTRANSFERASE-RELATED-RELATED"/>
    <property type="match status" value="1"/>
</dbReference>
<evidence type="ECO:0000313" key="5">
    <source>
        <dbReference type="Proteomes" id="UP000315439"/>
    </source>
</evidence>
<evidence type="ECO:0000259" key="3">
    <source>
        <dbReference type="PROSITE" id="PS51186"/>
    </source>
</evidence>
<proteinExistence type="predicted"/>
<keyword evidence="2" id="KW-0012">Acyltransferase</keyword>
<evidence type="ECO:0000256" key="1">
    <source>
        <dbReference type="ARBA" id="ARBA00022679"/>
    </source>
</evidence>
<dbReference type="PROSITE" id="PS51186">
    <property type="entry name" value="GNAT"/>
    <property type="match status" value="1"/>
</dbReference>
<accession>A0A545U665</accession>
<dbReference type="GO" id="GO:0016747">
    <property type="term" value="F:acyltransferase activity, transferring groups other than amino-acyl groups"/>
    <property type="evidence" value="ECO:0007669"/>
    <property type="project" value="InterPro"/>
</dbReference>
<keyword evidence="1 4" id="KW-0808">Transferase</keyword>
<dbReference type="OrthoDB" id="1821130at2"/>
<reference evidence="4 5" key="1">
    <citation type="submission" date="2019-07" db="EMBL/GenBank/DDBJ databases">
        <title>Draft genome for Aliikangiella sp. M105.</title>
        <authorList>
            <person name="Wang G."/>
        </authorList>
    </citation>
    <scope>NUCLEOTIDE SEQUENCE [LARGE SCALE GENOMIC DNA]</scope>
    <source>
        <strain evidence="4 5">M105</strain>
    </source>
</reference>
<dbReference type="CDD" id="cd04301">
    <property type="entry name" value="NAT_SF"/>
    <property type="match status" value="1"/>
</dbReference>
<dbReference type="AlphaFoldDB" id="A0A545U665"/>
<comment type="caution">
    <text evidence="4">The sequence shown here is derived from an EMBL/GenBank/DDBJ whole genome shotgun (WGS) entry which is preliminary data.</text>
</comment>
<name>A0A545U665_9GAMM</name>
<gene>
    <name evidence="4" type="ORF">FLL46_21455</name>
</gene>
<dbReference type="InterPro" id="IPR016181">
    <property type="entry name" value="Acyl_CoA_acyltransferase"/>
</dbReference>
<dbReference type="SUPFAM" id="SSF55729">
    <property type="entry name" value="Acyl-CoA N-acyltransferases (Nat)"/>
    <property type="match status" value="1"/>
</dbReference>
<dbReference type="InterPro" id="IPR050832">
    <property type="entry name" value="Bact_Acetyltransf"/>
</dbReference>
<protein>
    <submittedName>
        <fullName evidence="4">GNAT family N-acetyltransferase</fullName>
    </submittedName>
</protein>
<dbReference type="InterPro" id="IPR000182">
    <property type="entry name" value="GNAT_dom"/>
</dbReference>
<evidence type="ECO:0000313" key="4">
    <source>
        <dbReference type="EMBL" id="TQV84962.1"/>
    </source>
</evidence>
<evidence type="ECO:0000256" key="2">
    <source>
        <dbReference type="ARBA" id="ARBA00023315"/>
    </source>
</evidence>
<dbReference type="PANTHER" id="PTHR43877:SF2">
    <property type="entry name" value="AMINOALKYLPHOSPHONATE N-ACETYLTRANSFERASE-RELATED"/>
    <property type="match status" value="1"/>
</dbReference>
<dbReference type="RefSeq" id="WP_142933565.1">
    <property type="nucleotide sequence ID" value="NZ_ML660169.1"/>
</dbReference>
<dbReference type="Gene3D" id="3.40.630.30">
    <property type="match status" value="1"/>
</dbReference>
<dbReference type="EMBL" id="VIKS01000013">
    <property type="protein sequence ID" value="TQV84962.1"/>
    <property type="molecule type" value="Genomic_DNA"/>
</dbReference>